<dbReference type="Proteomes" id="UP000071979">
    <property type="component" value="Unassembled WGS sequence"/>
</dbReference>
<proteinExistence type="predicted"/>
<protein>
    <submittedName>
        <fullName evidence="1">Uncharacterized protein</fullName>
    </submittedName>
</protein>
<dbReference type="EMBL" id="LDSE01000030">
    <property type="protein sequence ID" value="KTS66622.1"/>
    <property type="molecule type" value="Genomic_DNA"/>
</dbReference>
<sequence length="65" mass="7815">MFGLFFILYHLSRDFQRAGLLLLIIYRGWPKILIIPLLLWRDCYLTVNLFTLCMHSFVSGMNKYE</sequence>
<dbReference type="AlphaFoldDB" id="A0A8E1RWW4"/>
<gene>
    <name evidence="1" type="ORF">SA3R_16270</name>
</gene>
<organism evidence="1 2">
    <name type="scientific">Pantoea dispersa</name>
    <dbReference type="NCBI Taxonomy" id="59814"/>
    <lineage>
        <taxon>Bacteria</taxon>
        <taxon>Pseudomonadati</taxon>
        <taxon>Pseudomonadota</taxon>
        <taxon>Gammaproteobacteria</taxon>
        <taxon>Enterobacterales</taxon>
        <taxon>Erwiniaceae</taxon>
        <taxon>Pantoea</taxon>
    </lineage>
</organism>
<evidence type="ECO:0000313" key="1">
    <source>
        <dbReference type="EMBL" id="KTS66622.1"/>
    </source>
</evidence>
<name>A0A8E1RWW4_9GAMM</name>
<evidence type="ECO:0000313" key="2">
    <source>
        <dbReference type="Proteomes" id="UP000071979"/>
    </source>
</evidence>
<reference evidence="1 2" key="1">
    <citation type="journal article" date="2016" name="Front. Microbiol.">
        <title>Genomic Resource of Rice Seed Associated Bacteria.</title>
        <authorList>
            <person name="Midha S."/>
            <person name="Bansal K."/>
            <person name="Sharma S."/>
            <person name="Kumar N."/>
            <person name="Patil P.P."/>
            <person name="Chaudhry V."/>
            <person name="Patil P.B."/>
        </authorList>
    </citation>
    <scope>NUCLEOTIDE SEQUENCE [LARGE SCALE GENOMIC DNA]</scope>
    <source>
        <strain evidence="1 2">SA3</strain>
    </source>
</reference>
<accession>A0A8E1RWW4</accession>
<comment type="caution">
    <text evidence="1">The sequence shown here is derived from an EMBL/GenBank/DDBJ whole genome shotgun (WGS) entry which is preliminary data.</text>
</comment>